<dbReference type="EMBL" id="JACHJU010000002">
    <property type="protein sequence ID" value="MBB4941246.1"/>
    <property type="molecule type" value="Genomic_DNA"/>
</dbReference>
<dbReference type="InterPro" id="IPR010998">
    <property type="entry name" value="Integrase_recombinase_N"/>
</dbReference>
<dbReference type="Gene3D" id="1.10.150.130">
    <property type="match status" value="1"/>
</dbReference>
<dbReference type="InterPro" id="IPR013762">
    <property type="entry name" value="Integrase-like_cat_sf"/>
</dbReference>
<dbReference type="InterPro" id="IPR050808">
    <property type="entry name" value="Phage_Integrase"/>
</dbReference>
<keyword evidence="4" id="KW-0233">DNA recombination</keyword>
<name>A0A7W7S1J7_9ACTN</name>
<dbReference type="PROSITE" id="PS51898">
    <property type="entry name" value="TYR_RECOMBINASE"/>
    <property type="match status" value="1"/>
</dbReference>
<dbReference type="Gene3D" id="1.10.443.10">
    <property type="entry name" value="Intergrase catalytic core"/>
    <property type="match status" value="1"/>
</dbReference>
<evidence type="ECO:0000256" key="1">
    <source>
        <dbReference type="ARBA" id="ARBA00008857"/>
    </source>
</evidence>
<evidence type="ECO:0000256" key="4">
    <source>
        <dbReference type="ARBA" id="ARBA00023172"/>
    </source>
</evidence>
<dbReference type="GO" id="GO:0003677">
    <property type="term" value="F:DNA binding"/>
    <property type="evidence" value="ECO:0007669"/>
    <property type="project" value="UniProtKB-UniRule"/>
</dbReference>
<keyword evidence="10" id="KW-1185">Reference proteome</keyword>
<evidence type="ECO:0000256" key="3">
    <source>
        <dbReference type="ARBA" id="ARBA00023125"/>
    </source>
</evidence>
<proteinExistence type="inferred from homology"/>
<dbReference type="AlphaFoldDB" id="A0A7W7S1J7"/>
<feature type="region of interest" description="Disordered" evidence="6">
    <location>
        <begin position="12"/>
        <end position="39"/>
    </location>
</feature>
<evidence type="ECO:0000259" key="8">
    <source>
        <dbReference type="PROSITE" id="PS51900"/>
    </source>
</evidence>
<evidence type="ECO:0000313" key="9">
    <source>
        <dbReference type="EMBL" id="MBB4941246.1"/>
    </source>
</evidence>
<dbReference type="GO" id="GO:0006310">
    <property type="term" value="P:DNA recombination"/>
    <property type="evidence" value="ECO:0007669"/>
    <property type="project" value="UniProtKB-KW"/>
</dbReference>
<dbReference type="InterPro" id="IPR002104">
    <property type="entry name" value="Integrase_catalytic"/>
</dbReference>
<keyword evidence="3 5" id="KW-0238">DNA-binding</keyword>
<keyword evidence="2" id="KW-0229">DNA integration</keyword>
<accession>A0A7W7S1J7</accession>
<dbReference type="CDD" id="cd01189">
    <property type="entry name" value="INT_ICEBs1_C_like"/>
    <property type="match status" value="1"/>
</dbReference>
<evidence type="ECO:0000256" key="2">
    <source>
        <dbReference type="ARBA" id="ARBA00022908"/>
    </source>
</evidence>
<dbReference type="Pfam" id="PF00589">
    <property type="entry name" value="Phage_integrase"/>
    <property type="match status" value="1"/>
</dbReference>
<dbReference type="InterPro" id="IPR011010">
    <property type="entry name" value="DNA_brk_join_enz"/>
</dbReference>
<dbReference type="Proteomes" id="UP000534286">
    <property type="component" value="Unassembled WGS sequence"/>
</dbReference>
<dbReference type="InterPro" id="IPR044068">
    <property type="entry name" value="CB"/>
</dbReference>
<evidence type="ECO:0000313" key="10">
    <source>
        <dbReference type="Proteomes" id="UP000534286"/>
    </source>
</evidence>
<comment type="caution">
    <text evidence="9">The sequence shown here is derived from an EMBL/GenBank/DDBJ whole genome shotgun (WGS) entry which is preliminary data.</text>
</comment>
<dbReference type="RefSeq" id="WP_184757360.1">
    <property type="nucleotide sequence ID" value="NZ_BAABEK010000068.1"/>
</dbReference>
<evidence type="ECO:0000256" key="5">
    <source>
        <dbReference type="PROSITE-ProRule" id="PRU01248"/>
    </source>
</evidence>
<dbReference type="PANTHER" id="PTHR30629">
    <property type="entry name" value="PROPHAGE INTEGRASE"/>
    <property type="match status" value="1"/>
</dbReference>
<dbReference type="SUPFAM" id="SSF56349">
    <property type="entry name" value="DNA breaking-rejoining enzymes"/>
    <property type="match status" value="1"/>
</dbReference>
<sequence>MTVYDRWHKMVKQPDGTTKKARSSEYGIGDRWRDESGSQRKRNFAKKAGKDPNTCAEAFDAQITNELNRGTYIDPNAGKITLKEYGEKWLEAQTFEESTREAVELRLRLHVYPHLGARELRSLRPSAVQGWTRILQKTLAPNYVRTIFANLSAVLTAAVDDEVIAKNPCRADSVKPPAPSRKKIRAWSRERVVLMRSLLPSRYQASVDLGAGLGMRQGEVFGLAVDDVDFVSGVVHVVRQVKIVGARLCFAPPKGGKPLDIPLPETVVLRLTEHLAAYPAVLVTLPWKHPEGKPVSARLVFSSREHKAMNRNYFNSFIWKPALEGAGVIPVRETGTRRWTESREEGFHALRHHFASVLLADGVDIRSLAEFLGHEDPGFTLRTYTHFMPSGEERMRKAVERALNGGTVDGLSQEA</sequence>
<reference evidence="9 10" key="1">
    <citation type="submission" date="2020-08" db="EMBL/GenBank/DDBJ databases">
        <title>Sequencing the genomes of 1000 actinobacteria strains.</title>
        <authorList>
            <person name="Klenk H.-P."/>
        </authorList>
    </citation>
    <scope>NUCLEOTIDE SEQUENCE [LARGE SCALE GENOMIC DNA]</scope>
    <source>
        <strain evidence="9 10">DSM 43023</strain>
    </source>
</reference>
<evidence type="ECO:0000259" key="7">
    <source>
        <dbReference type="PROSITE" id="PS51898"/>
    </source>
</evidence>
<organism evidence="9 10">
    <name type="scientific">Streptosporangium album</name>
    <dbReference type="NCBI Taxonomy" id="47479"/>
    <lineage>
        <taxon>Bacteria</taxon>
        <taxon>Bacillati</taxon>
        <taxon>Actinomycetota</taxon>
        <taxon>Actinomycetes</taxon>
        <taxon>Streptosporangiales</taxon>
        <taxon>Streptosporangiaceae</taxon>
        <taxon>Streptosporangium</taxon>
    </lineage>
</organism>
<gene>
    <name evidence="9" type="ORF">FHR32_005623</name>
</gene>
<feature type="domain" description="Core-binding (CB)" evidence="8">
    <location>
        <begin position="80"/>
        <end position="159"/>
    </location>
</feature>
<dbReference type="PROSITE" id="PS51900">
    <property type="entry name" value="CB"/>
    <property type="match status" value="1"/>
</dbReference>
<feature type="domain" description="Tyr recombinase" evidence="7">
    <location>
        <begin position="182"/>
        <end position="400"/>
    </location>
</feature>
<dbReference type="InterPro" id="IPR004107">
    <property type="entry name" value="Integrase_SAM-like_N"/>
</dbReference>
<comment type="similarity">
    <text evidence="1">Belongs to the 'phage' integrase family.</text>
</comment>
<dbReference type="GO" id="GO:0015074">
    <property type="term" value="P:DNA integration"/>
    <property type="evidence" value="ECO:0007669"/>
    <property type="project" value="UniProtKB-KW"/>
</dbReference>
<evidence type="ECO:0000256" key="6">
    <source>
        <dbReference type="SAM" id="MobiDB-lite"/>
    </source>
</evidence>
<dbReference type="Pfam" id="PF14659">
    <property type="entry name" value="Phage_int_SAM_3"/>
    <property type="match status" value="1"/>
</dbReference>
<dbReference type="PANTHER" id="PTHR30629:SF2">
    <property type="entry name" value="PROPHAGE INTEGRASE INTS-RELATED"/>
    <property type="match status" value="1"/>
</dbReference>
<protein>
    <submittedName>
        <fullName evidence="9">Integrase</fullName>
    </submittedName>
</protein>
<feature type="compositionally biased region" description="Basic and acidic residues" evidence="6">
    <location>
        <begin position="28"/>
        <end position="38"/>
    </location>
</feature>